<proteinExistence type="predicted"/>
<dbReference type="AlphaFoldDB" id="A0ABD6D930"/>
<dbReference type="PANTHER" id="PTHR43617">
    <property type="entry name" value="L-AMINO ACID N-ACETYLTRANSFERASE"/>
    <property type="match status" value="1"/>
</dbReference>
<evidence type="ECO:0000313" key="3">
    <source>
        <dbReference type="Proteomes" id="UP001597052"/>
    </source>
</evidence>
<evidence type="ECO:0000313" key="2">
    <source>
        <dbReference type="EMBL" id="MFD1641491.1"/>
    </source>
</evidence>
<dbReference type="Pfam" id="PF00583">
    <property type="entry name" value="Acetyltransf_1"/>
    <property type="match status" value="1"/>
</dbReference>
<keyword evidence="2" id="KW-0808">Transferase</keyword>
<protein>
    <submittedName>
        <fullName evidence="2">GNAT family N-acetyltransferase</fullName>
        <ecNumber evidence="2">2.3.-.-</ecNumber>
    </submittedName>
</protein>
<dbReference type="Gene3D" id="3.40.630.30">
    <property type="match status" value="1"/>
</dbReference>
<dbReference type="EC" id="2.3.-.-" evidence="2"/>
<organism evidence="2 3">
    <name type="scientific">Halohasta litorea</name>
    <dbReference type="NCBI Taxonomy" id="869891"/>
    <lineage>
        <taxon>Archaea</taxon>
        <taxon>Methanobacteriati</taxon>
        <taxon>Methanobacteriota</taxon>
        <taxon>Stenosarchaea group</taxon>
        <taxon>Halobacteria</taxon>
        <taxon>Halobacteriales</taxon>
        <taxon>Haloferacaceae</taxon>
        <taxon>Halohasta</taxon>
    </lineage>
</organism>
<accession>A0ABD6D930</accession>
<name>A0ABD6D930_9EURY</name>
<gene>
    <name evidence="2" type="ORF">ACFSBW_06345</name>
</gene>
<evidence type="ECO:0000259" key="1">
    <source>
        <dbReference type="PROSITE" id="PS51186"/>
    </source>
</evidence>
<dbReference type="InterPro" id="IPR000182">
    <property type="entry name" value="GNAT_dom"/>
</dbReference>
<dbReference type="InterPro" id="IPR050276">
    <property type="entry name" value="MshD_Acetyltransferase"/>
</dbReference>
<sequence>MSEPSEAGCGGWNSSGCTGTQYCPPRCPRFVDKQGARWTIRPAQAGDADRLEEMYDAFGPTDRAQGIPPATDHERVSWIEMLLSEGHNIVAEGPNGLVGHVAYTPVDGDRPELAVFVHPEYHDRGIGTELCKHAAAAAVEAGCEAIELHVERRNRAAITVYRRIGFEVVDDELDMRMVLPLDDPIASRVRAPPAER</sequence>
<dbReference type="SUPFAM" id="SSF55729">
    <property type="entry name" value="Acyl-CoA N-acyltransferases (Nat)"/>
    <property type="match status" value="1"/>
</dbReference>
<dbReference type="CDD" id="cd04301">
    <property type="entry name" value="NAT_SF"/>
    <property type="match status" value="1"/>
</dbReference>
<feature type="domain" description="N-acetyltransferase" evidence="1">
    <location>
        <begin position="38"/>
        <end position="182"/>
    </location>
</feature>
<dbReference type="Proteomes" id="UP001597052">
    <property type="component" value="Unassembled WGS sequence"/>
</dbReference>
<dbReference type="RefSeq" id="WP_256396905.1">
    <property type="nucleotide sequence ID" value="NZ_JANHDJ010000005.1"/>
</dbReference>
<keyword evidence="3" id="KW-1185">Reference proteome</keyword>
<keyword evidence="2" id="KW-0012">Acyltransferase</keyword>
<dbReference type="InterPro" id="IPR016181">
    <property type="entry name" value="Acyl_CoA_acyltransferase"/>
</dbReference>
<comment type="caution">
    <text evidence="2">The sequence shown here is derived from an EMBL/GenBank/DDBJ whole genome shotgun (WGS) entry which is preliminary data.</text>
</comment>
<dbReference type="GO" id="GO:0016746">
    <property type="term" value="F:acyltransferase activity"/>
    <property type="evidence" value="ECO:0007669"/>
    <property type="project" value="UniProtKB-KW"/>
</dbReference>
<reference evidence="2 3" key="1">
    <citation type="journal article" date="2019" name="Int. J. Syst. Evol. Microbiol.">
        <title>The Global Catalogue of Microorganisms (GCM) 10K type strain sequencing project: providing services to taxonomists for standard genome sequencing and annotation.</title>
        <authorList>
            <consortium name="The Broad Institute Genomics Platform"/>
            <consortium name="The Broad Institute Genome Sequencing Center for Infectious Disease"/>
            <person name="Wu L."/>
            <person name="Ma J."/>
        </authorList>
    </citation>
    <scope>NUCLEOTIDE SEQUENCE [LARGE SCALE GENOMIC DNA]</scope>
    <source>
        <strain evidence="2 3">CGMCC 1.10593</strain>
    </source>
</reference>
<dbReference type="EMBL" id="JBHUDM010000002">
    <property type="protein sequence ID" value="MFD1641491.1"/>
    <property type="molecule type" value="Genomic_DNA"/>
</dbReference>
<dbReference type="PROSITE" id="PS51186">
    <property type="entry name" value="GNAT"/>
    <property type="match status" value="1"/>
</dbReference>